<sequence length="146" mass="16324">MSEGELKEIITNSGCMQSLVKSAAELYLSKDFMEDWLTQQNDDKLSYLGEFEEMRGQTVNVIGALERLLTNSLEACENFIGCGGMEGDCKEMHALVVVSDKTEPTRGTRKRAERLRAILEITKAHVDPGADRRDVDERAQLTKSPL</sequence>
<reference evidence="1 2" key="2">
    <citation type="submission" date="2018-11" db="EMBL/GenBank/DDBJ databases">
        <authorList>
            <consortium name="Pathogen Informatics"/>
        </authorList>
    </citation>
    <scope>NUCLEOTIDE SEQUENCE [LARGE SCALE GENOMIC DNA]</scope>
</reference>
<protein>
    <submittedName>
        <fullName evidence="3">Rx_N domain-containing protein</fullName>
    </submittedName>
</protein>
<organism evidence="3">
    <name type="scientific">Rodentolepis nana</name>
    <name type="common">Dwarf tapeworm</name>
    <name type="synonym">Hymenolepis nana</name>
    <dbReference type="NCBI Taxonomy" id="102285"/>
    <lineage>
        <taxon>Eukaryota</taxon>
        <taxon>Metazoa</taxon>
        <taxon>Spiralia</taxon>
        <taxon>Lophotrochozoa</taxon>
        <taxon>Platyhelminthes</taxon>
        <taxon>Cestoda</taxon>
        <taxon>Eucestoda</taxon>
        <taxon>Cyclophyllidea</taxon>
        <taxon>Hymenolepididae</taxon>
        <taxon>Rodentolepis</taxon>
    </lineage>
</organism>
<evidence type="ECO:0000313" key="1">
    <source>
        <dbReference type="EMBL" id="VDO02970.1"/>
    </source>
</evidence>
<evidence type="ECO:0000313" key="2">
    <source>
        <dbReference type="Proteomes" id="UP000278807"/>
    </source>
</evidence>
<dbReference type="EMBL" id="UZAE01010573">
    <property type="protein sequence ID" value="VDO02970.1"/>
    <property type="molecule type" value="Genomic_DNA"/>
</dbReference>
<reference evidence="3" key="1">
    <citation type="submission" date="2017-02" db="UniProtKB">
        <authorList>
            <consortium name="WormBaseParasite"/>
        </authorList>
    </citation>
    <scope>IDENTIFICATION</scope>
</reference>
<dbReference type="AlphaFoldDB" id="A0A0R3TJ72"/>
<accession>A0A0R3TJ72</accession>
<evidence type="ECO:0000313" key="3">
    <source>
        <dbReference type="WBParaSite" id="HNAJ_0000711301-mRNA-1"/>
    </source>
</evidence>
<keyword evidence="2" id="KW-1185">Reference proteome</keyword>
<name>A0A0R3TJ72_RODNA</name>
<dbReference type="WBParaSite" id="HNAJ_0000711301-mRNA-1">
    <property type="protein sequence ID" value="HNAJ_0000711301-mRNA-1"/>
    <property type="gene ID" value="HNAJ_0000711301"/>
</dbReference>
<gene>
    <name evidence="1" type="ORF">HNAJ_LOCUS7110</name>
</gene>
<proteinExistence type="predicted"/>
<dbReference type="Proteomes" id="UP000278807">
    <property type="component" value="Unassembled WGS sequence"/>
</dbReference>